<evidence type="ECO:0000313" key="3">
    <source>
        <dbReference type="EMBL" id="SDH36974.1"/>
    </source>
</evidence>
<reference evidence="3 4" key="1">
    <citation type="submission" date="2016-10" db="EMBL/GenBank/DDBJ databases">
        <authorList>
            <person name="de Groot N.N."/>
        </authorList>
    </citation>
    <scope>NUCLEOTIDE SEQUENCE [LARGE SCALE GENOMIC DNA]</scope>
    <source>
        <strain evidence="4">P4B,CCM 7963,CECT 7998,DSM 25260,IBRC-M 10614,KCTC 13821</strain>
    </source>
</reference>
<dbReference type="AlphaFoldDB" id="A0A1G8BV29"/>
<dbReference type="InterPro" id="IPR050661">
    <property type="entry name" value="BglG_antiterminators"/>
</dbReference>
<proteinExistence type="predicted"/>
<dbReference type="Pfam" id="PF00874">
    <property type="entry name" value="PRD"/>
    <property type="match status" value="2"/>
</dbReference>
<feature type="domain" description="PRD" evidence="2">
    <location>
        <begin position="63"/>
        <end position="168"/>
    </location>
</feature>
<dbReference type="SMART" id="SM01061">
    <property type="entry name" value="CAT_RBD"/>
    <property type="match status" value="1"/>
</dbReference>
<dbReference type="Gene3D" id="1.10.1790.10">
    <property type="entry name" value="PRD domain"/>
    <property type="match status" value="2"/>
</dbReference>
<dbReference type="SUPFAM" id="SSF50151">
    <property type="entry name" value="SacY-like RNA-binding domain"/>
    <property type="match status" value="1"/>
</dbReference>
<dbReference type="InterPro" id="IPR011608">
    <property type="entry name" value="PRD"/>
</dbReference>
<accession>A0A1G8BV29</accession>
<dbReference type="PANTHER" id="PTHR30185">
    <property type="entry name" value="CRYPTIC BETA-GLUCOSIDE BGL OPERON ANTITERMINATOR"/>
    <property type="match status" value="1"/>
</dbReference>
<feature type="domain" description="PRD" evidence="2">
    <location>
        <begin position="169"/>
        <end position="279"/>
    </location>
</feature>
<dbReference type="PANTHER" id="PTHR30185:SF15">
    <property type="entry name" value="CRYPTIC BETA-GLUCOSIDE BGL OPERON ANTITERMINATOR"/>
    <property type="match status" value="1"/>
</dbReference>
<dbReference type="EMBL" id="FNDU01000001">
    <property type="protein sequence ID" value="SDH36974.1"/>
    <property type="molecule type" value="Genomic_DNA"/>
</dbReference>
<keyword evidence="1" id="KW-0677">Repeat</keyword>
<gene>
    <name evidence="3" type="ORF">SAMN05216352_10191</name>
</gene>
<dbReference type="OrthoDB" id="9813552at2"/>
<dbReference type="Pfam" id="PF03123">
    <property type="entry name" value="CAT_RBD"/>
    <property type="match status" value="1"/>
</dbReference>
<dbReference type="GO" id="GO:0006355">
    <property type="term" value="P:regulation of DNA-templated transcription"/>
    <property type="evidence" value="ECO:0007669"/>
    <property type="project" value="InterPro"/>
</dbReference>
<dbReference type="InterPro" id="IPR036634">
    <property type="entry name" value="PRD_sf"/>
</dbReference>
<evidence type="ECO:0000259" key="2">
    <source>
        <dbReference type="PROSITE" id="PS51372"/>
    </source>
</evidence>
<dbReference type="Gene3D" id="2.30.24.10">
    <property type="entry name" value="CAT RNA-binding domain"/>
    <property type="match status" value="1"/>
</dbReference>
<sequence length="279" mass="32285">MVIQKVLNHNAAIVLHNQEEKVAIGSGLAFQKKKQDKINPEKVEKLFVHNPNSQTPFVHLLALTENDDTKLVQEIVSWLEQKHEKHFDSHSYALIFDHLVHLMKRLKQDKKINNHLLQEIKTLYPDAFELAQKTAEKIKIYVNKDVAQDEIGFLALHLYKSKKKKMSPQILKEHTEALHYMVNIMEEELNTIFPKNTIAYEGLISHLHVTVKAAEVEEELTKAPAELIEMMKMGYPKAFRAAEMAVSAFENRYRLSLPEDESVYIAMHTQRLVSRRTNG</sequence>
<dbReference type="PROSITE" id="PS51372">
    <property type="entry name" value="PRD_2"/>
    <property type="match status" value="2"/>
</dbReference>
<organism evidence="3 4">
    <name type="scientific">Alteribacillus bidgolensis</name>
    <dbReference type="NCBI Taxonomy" id="930129"/>
    <lineage>
        <taxon>Bacteria</taxon>
        <taxon>Bacillati</taxon>
        <taxon>Bacillota</taxon>
        <taxon>Bacilli</taxon>
        <taxon>Bacillales</taxon>
        <taxon>Bacillaceae</taxon>
        <taxon>Alteribacillus</taxon>
    </lineage>
</organism>
<evidence type="ECO:0000256" key="1">
    <source>
        <dbReference type="ARBA" id="ARBA00022737"/>
    </source>
</evidence>
<dbReference type="RefSeq" id="WP_091579387.1">
    <property type="nucleotide sequence ID" value="NZ_FNDU01000001.1"/>
</dbReference>
<dbReference type="STRING" id="930129.SAMN05216352_10191"/>
<dbReference type="GO" id="GO:0003723">
    <property type="term" value="F:RNA binding"/>
    <property type="evidence" value="ECO:0007669"/>
    <property type="project" value="InterPro"/>
</dbReference>
<dbReference type="SUPFAM" id="SSF63520">
    <property type="entry name" value="PTS-regulatory domain, PRD"/>
    <property type="match status" value="2"/>
</dbReference>
<keyword evidence="4" id="KW-1185">Reference proteome</keyword>
<dbReference type="Proteomes" id="UP000199017">
    <property type="component" value="Unassembled WGS sequence"/>
</dbReference>
<dbReference type="InterPro" id="IPR036650">
    <property type="entry name" value="CAT_RNA-bd_dom_sf"/>
</dbReference>
<dbReference type="InterPro" id="IPR004341">
    <property type="entry name" value="CAT_RNA-bd_dom"/>
</dbReference>
<evidence type="ECO:0000313" key="4">
    <source>
        <dbReference type="Proteomes" id="UP000199017"/>
    </source>
</evidence>
<name>A0A1G8BV29_9BACI</name>
<protein>
    <submittedName>
        <fullName evidence="3">Transcriptional antiterminator, BglG family</fullName>
    </submittedName>
</protein>